<evidence type="ECO:0000313" key="2">
    <source>
        <dbReference type="Proteomes" id="UP001396334"/>
    </source>
</evidence>
<dbReference type="EMBL" id="JBBPBN010000034">
    <property type="protein sequence ID" value="KAK9002978.1"/>
    <property type="molecule type" value="Genomic_DNA"/>
</dbReference>
<evidence type="ECO:0000313" key="1">
    <source>
        <dbReference type="EMBL" id="KAK9002978.1"/>
    </source>
</evidence>
<comment type="caution">
    <text evidence="1">The sequence shown here is derived from an EMBL/GenBank/DDBJ whole genome shotgun (WGS) entry which is preliminary data.</text>
</comment>
<keyword evidence="2" id="KW-1185">Reference proteome</keyword>
<protein>
    <submittedName>
        <fullName evidence="1">Uncharacterized protein</fullName>
    </submittedName>
</protein>
<organism evidence="1 2">
    <name type="scientific">Hibiscus sabdariffa</name>
    <name type="common">roselle</name>
    <dbReference type="NCBI Taxonomy" id="183260"/>
    <lineage>
        <taxon>Eukaryota</taxon>
        <taxon>Viridiplantae</taxon>
        <taxon>Streptophyta</taxon>
        <taxon>Embryophyta</taxon>
        <taxon>Tracheophyta</taxon>
        <taxon>Spermatophyta</taxon>
        <taxon>Magnoliopsida</taxon>
        <taxon>eudicotyledons</taxon>
        <taxon>Gunneridae</taxon>
        <taxon>Pentapetalae</taxon>
        <taxon>rosids</taxon>
        <taxon>malvids</taxon>
        <taxon>Malvales</taxon>
        <taxon>Malvaceae</taxon>
        <taxon>Malvoideae</taxon>
        <taxon>Hibiscus</taxon>
    </lineage>
</organism>
<dbReference type="Proteomes" id="UP001396334">
    <property type="component" value="Unassembled WGS sequence"/>
</dbReference>
<reference evidence="1 2" key="1">
    <citation type="journal article" date="2024" name="G3 (Bethesda)">
        <title>Genome assembly of Hibiscus sabdariffa L. provides insights into metabolisms of medicinal natural products.</title>
        <authorList>
            <person name="Kim T."/>
        </authorList>
    </citation>
    <scope>NUCLEOTIDE SEQUENCE [LARGE SCALE GENOMIC DNA]</scope>
    <source>
        <strain evidence="1">TK-2024</strain>
        <tissue evidence="1">Old leaves</tissue>
    </source>
</reference>
<proteinExistence type="predicted"/>
<name>A0ABR2QQN8_9ROSI</name>
<accession>A0ABR2QQN8</accession>
<gene>
    <name evidence="1" type="ORF">V6N11_060552</name>
</gene>
<sequence length="170" mass="19584">MWFENQHEDARIFDMSVSTIPDEDVGIVPRLETSQDNFDVMNEVGQGNRFEIVEHQNNVLENMSRDGPRSEIPRAGKAHTLDYIGEPRRVRKVFEVMHTLLPSEERGIIEEQPHKQGRGRKKVISSSWLSNGSLSDSDFQSQKRVILKEARDTLALGKFLGAQQWVRKRI</sequence>